<evidence type="ECO:0000313" key="2">
    <source>
        <dbReference type="Proteomes" id="UP000190951"/>
    </source>
</evidence>
<proteinExistence type="predicted"/>
<accession>A0A1S8LL56</accession>
<dbReference type="STRING" id="84029.CROST_05380"/>
<reference evidence="1 2" key="1">
    <citation type="submission" date="2022-04" db="EMBL/GenBank/DDBJ databases">
        <title>Genome sequence of C. roseum typestrain.</title>
        <authorList>
            <person name="Poehlein A."/>
            <person name="Schoch T."/>
            <person name="Duerre P."/>
            <person name="Daniel R."/>
        </authorList>
    </citation>
    <scope>NUCLEOTIDE SEQUENCE [LARGE SCALE GENOMIC DNA]</scope>
    <source>
        <strain evidence="1 2">DSM 7320</strain>
    </source>
</reference>
<dbReference type="KEGG" id="crw:CROST_027390"/>
<evidence type="ECO:0000313" key="1">
    <source>
        <dbReference type="EMBL" id="URZ12022.1"/>
    </source>
</evidence>
<sequence length="32" mass="3873">MVIDMSKKQVYRAFILKNKYYVNLNDNLSDTF</sequence>
<protein>
    <submittedName>
        <fullName evidence="1">Uncharacterized protein</fullName>
    </submittedName>
</protein>
<keyword evidence="2" id="KW-1185">Reference proteome</keyword>
<dbReference type="Proteomes" id="UP000190951">
    <property type="component" value="Chromosome"/>
</dbReference>
<organism evidence="1 2">
    <name type="scientific">Clostridium felsineum</name>
    <dbReference type="NCBI Taxonomy" id="36839"/>
    <lineage>
        <taxon>Bacteria</taxon>
        <taxon>Bacillati</taxon>
        <taxon>Bacillota</taxon>
        <taxon>Clostridia</taxon>
        <taxon>Eubacteriales</taxon>
        <taxon>Clostridiaceae</taxon>
        <taxon>Clostridium</taxon>
    </lineage>
</organism>
<dbReference type="EMBL" id="CP096983">
    <property type="protein sequence ID" value="URZ12022.1"/>
    <property type="molecule type" value="Genomic_DNA"/>
</dbReference>
<gene>
    <name evidence="1" type="ORF">CROST_027390</name>
</gene>
<dbReference type="AlphaFoldDB" id="A0A1S8LL56"/>
<name>A0A1S8LL56_9CLOT</name>